<dbReference type="AlphaFoldDB" id="A0A9Q0BYX0"/>
<dbReference type="EMBL" id="JAMQYH010000516">
    <property type="protein sequence ID" value="KAJ1682714.1"/>
    <property type="molecule type" value="Genomic_DNA"/>
</dbReference>
<keyword evidence="4" id="KW-1185">Reference proteome</keyword>
<comment type="caution">
    <text evidence="3">The sequence shown here is derived from an EMBL/GenBank/DDBJ whole genome shotgun (WGS) entry which is preliminary data.</text>
</comment>
<evidence type="ECO:0008006" key="5">
    <source>
        <dbReference type="Google" id="ProtNLM"/>
    </source>
</evidence>
<dbReference type="PANTHER" id="PTHR13696:SF99">
    <property type="entry name" value="COBYRINIC ACID AC-DIAMIDE SYNTHASE"/>
    <property type="match status" value="1"/>
</dbReference>
<dbReference type="CDD" id="cd02042">
    <property type="entry name" value="ParAB_family"/>
    <property type="match status" value="1"/>
</dbReference>
<evidence type="ECO:0000313" key="4">
    <source>
        <dbReference type="Proteomes" id="UP001151287"/>
    </source>
</evidence>
<dbReference type="Proteomes" id="UP001151287">
    <property type="component" value="Unassembled WGS sequence"/>
</dbReference>
<dbReference type="InterPro" id="IPR050678">
    <property type="entry name" value="DNA_Partitioning_ATPase"/>
</dbReference>
<dbReference type="PANTHER" id="PTHR13696">
    <property type="entry name" value="P-LOOP CONTAINING NUCLEOSIDE TRIPHOSPHATE HYDROLASE"/>
    <property type="match status" value="1"/>
</dbReference>
<dbReference type="Pfam" id="PF02195">
    <property type="entry name" value="ParB_N"/>
    <property type="match status" value="1"/>
</dbReference>
<feature type="domain" description="CobQ/CobB/MinD/ParA nucleotide binding" evidence="1">
    <location>
        <begin position="48"/>
        <end position="261"/>
    </location>
</feature>
<reference evidence="3" key="1">
    <citation type="journal article" date="2022" name="Cell">
        <title>Repeat-based holocentromeres influence genome architecture and karyotype evolution.</title>
        <authorList>
            <person name="Hofstatter P.G."/>
            <person name="Thangavel G."/>
            <person name="Lux T."/>
            <person name="Neumann P."/>
            <person name="Vondrak T."/>
            <person name="Novak P."/>
            <person name="Zhang M."/>
            <person name="Costa L."/>
            <person name="Castellani M."/>
            <person name="Scott A."/>
            <person name="Toegelov H."/>
            <person name="Fuchs J."/>
            <person name="Mata-Sucre Y."/>
            <person name="Dias Y."/>
            <person name="Vanzela A.L.L."/>
            <person name="Huettel B."/>
            <person name="Almeida C.C.S."/>
            <person name="Simkova H."/>
            <person name="Souza G."/>
            <person name="Pedrosa-Harand A."/>
            <person name="Macas J."/>
            <person name="Mayer K.F.X."/>
            <person name="Houben A."/>
            <person name="Marques A."/>
        </authorList>
    </citation>
    <scope>NUCLEOTIDE SEQUENCE</scope>
    <source>
        <strain evidence="3">RhyBre1mFocal</strain>
    </source>
</reference>
<gene>
    <name evidence="3" type="ORF">LUZ63_022071</name>
</gene>
<dbReference type="SUPFAM" id="SSF52540">
    <property type="entry name" value="P-loop containing nucleoside triphosphate hydrolases"/>
    <property type="match status" value="1"/>
</dbReference>
<dbReference type="OrthoDB" id="10059059at2759"/>
<feature type="domain" description="ParB-like N-terminal" evidence="2">
    <location>
        <begin position="272"/>
        <end position="318"/>
    </location>
</feature>
<organism evidence="3 4">
    <name type="scientific">Rhynchospora breviuscula</name>
    <dbReference type="NCBI Taxonomy" id="2022672"/>
    <lineage>
        <taxon>Eukaryota</taxon>
        <taxon>Viridiplantae</taxon>
        <taxon>Streptophyta</taxon>
        <taxon>Embryophyta</taxon>
        <taxon>Tracheophyta</taxon>
        <taxon>Spermatophyta</taxon>
        <taxon>Magnoliopsida</taxon>
        <taxon>Liliopsida</taxon>
        <taxon>Poales</taxon>
        <taxon>Cyperaceae</taxon>
        <taxon>Cyperoideae</taxon>
        <taxon>Rhynchosporeae</taxon>
        <taxon>Rhynchospora</taxon>
    </lineage>
</organism>
<evidence type="ECO:0000313" key="3">
    <source>
        <dbReference type="EMBL" id="KAJ1682714.1"/>
    </source>
</evidence>
<dbReference type="InterPro" id="IPR003115">
    <property type="entry name" value="ParB_N"/>
</dbReference>
<dbReference type="Gene3D" id="3.90.1530.30">
    <property type="match status" value="1"/>
</dbReference>
<accession>A0A9Q0BYX0</accession>
<evidence type="ECO:0000259" key="1">
    <source>
        <dbReference type="Pfam" id="PF01656"/>
    </source>
</evidence>
<sequence>MKSDWFSPSRSTALIRPSVPSGNRAIVFSALIRGRPAVPDLLVGVKTIAINVEKGGAGKTMIACHLAWVLADAGHRVLFLDLDRQCNATDALADFESLGTCKPLFEPNYVPPTSLPRLSIYSNRMGGEYDADYPRALTNINANFPALDSHFDFCVIDTPPSWSWINYAALLVCNHLIVPVELGPFGPAATKQVSDSIATVNQRRKTPIHVVGLVPNRVRANDTHQMKMLAAIKEKIGRNLFTNFLPERAHYSQAMQEHVPVWREKAAVADADRVQLLDPELLYPDPENVRSAIDEATIDEMAETIKERGQLQPITVRAQG</sequence>
<dbReference type="InterPro" id="IPR027417">
    <property type="entry name" value="P-loop_NTPase"/>
</dbReference>
<dbReference type="Pfam" id="PF01656">
    <property type="entry name" value="CbiA"/>
    <property type="match status" value="1"/>
</dbReference>
<proteinExistence type="predicted"/>
<dbReference type="InterPro" id="IPR002586">
    <property type="entry name" value="CobQ/CobB/MinD/ParA_Nub-bd_dom"/>
</dbReference>
<dbReference type="SUPFAM" id="SSF110849">
    <property type="entry name" value="ParB/Sulfiredoxin"/>
    <property type="match status" value="1"/>
</dbReference>
<dbReference type="Gene3D" id="3.40.50.300">
    <property type="entry name" value="P-loop containing nucleotide triphosphate hydrolases"/>
    <property type="match status" value="1"/>
</dbReference>
<name>A0A9Q0BYX0_9POAL</name>
<dbReference type="InterPro" id="IPR036086">
    <property type="entry name" value="ParB/Sulfiredoxin_sf"/>
</dbReference>
<evidence type="ECO:0000259" key="2">
    <source>
        <dbReference type="Pfam" id="PF02195"/>
    </source>
</evidence>
<protein>
    <recommendedName>
        <fullName evidence="5">ParA family protein</fullName>
    </recommendedName>
</protein>